<evidence type="ECO:0000313" key="3">
    <source>
        <dbReference type="Proteomes" id="UP000013827"/>
    </source>
</evidence>
<evidence type="ECO:0000313" key="2">
    <source>
        <dbReference type="EnsemblProtists" id="EOD34833"/>
    </source>
</evidence>
<dbReference type="Proteomes" id="UP000013827">
    <property type="component" value="Unassembled WGS sequence"/>
</dbReference>
<dbReference type="KEGG" id="ehx:EMIHUDRAFT_228098"/>
<dbReference type="InterPro" id="IPR036457">
    <property type="entry name" value="PPM-type-like_dom_sf"/>
</dbReference>
<evidence type="ECO:0000259" key="1">
    <source>
        <dbReference type="Pfam" id="PF00481"/>
    </source>
</evidence>
<accession>A0A0D3KGE8</accession>
<dbReference type="HOGENOM" id="CLU_1417564_0_0_1"/>
<dbReference type="GeneID" id="17280103"/>
<feature type="domain" description="PPM-type phosphatase" evidence="1">
    <location>
        <begin position="137"/>
        <end position="179"/>
    </location>
</feature>
<dbReference type="EnsemblProtists" id="EOD34833">
    <property type="protein sequence ID" value="EOD34833"/>
    <property type="gene ID" value="EMIHUDRAFT_228098"/>
</dbReference>
<reference evidence="2" key="2">
    <citation type="submission" date="2024-10" db="UniProtKB">
        <authorList>
            <consortium name="EnsemblProtists"/>
        </authorList>
    </citation>
    <scope>IDENTIFICATION</scope>
</reference>
<dbReference type="RefSeq" id="XP_005787262.1">
    <property type="nucleotide sequence ID" value="XM_005787205.1"/>
</dbReference>
<reference evidence="3" key="1">
    <citation type="journal article" date="2013" name="Nature">
        <title>Pan genome of the phytoplankton Emiliania underpins its global distribution.</title>
        <authorList>
            <person name="Read B.A."/>
            <person name="Kegel J."/>
            <person name="Klute M.J."/>
            <person name="Kuo A."/>
            <person name="Lefebvre S.C."/>
            <person name="Maumus F."/>
            <person name="Mayer C."/>
            <person name="Miller J."/>
            <person name="Monier A."/>
            <person name="Salamov A."/>
            <person name="Young J."/>
            <person name="Aguilar M."/>
            <person name="Claverie J.M."/>
            <person name="Frickenhaus S."/>
            <person name="Gonzalez K."/>
            <person name="Herman E.K."/>
            <person name="Lin Y.C."/>
            <person name="Napier J."/>
            <person name="Ogata H."/>
            <person name="Sarno A.F."/>
            <person name="Shmutz J."/>
            <person name="Schroeder D."/>
            <person name="de Vargas C."/>
            <person name="Verret F."/>
            <person name="von Dassow P."/>
            <person name="Valentin K."/>
            <person name="Van de Peer Y."/>
            <person name="Wheeler G."/>
            <person name="Dacks J.B."/>
            <person name="Delwiche C.F."/>
            <person name="Dyhrman S.T."/>
            <person name="Glockner G."/>
            <person name="John U."/>
            <person name="Richards T."/>
            <person name="Worden A.Z."/>
            <person name="Zhang X."/>
            <person name="Grigoriev I.V."/>
            <person name="Allen A.E."/>
            <person name="Bidle K."/>
            <person name="Borodovsky M."/>
            <person name="Bowler C."/>
            <person name="Brownlee C."/>
            <person name="Cock J.M."/>
            <person name="Elias M."/>
            <person name="Gladyshev V.N."/>
            <person name="Groth M."/>
            <person name="Guda C."/>
            <person name="Hadaegh A."/>
            <person name="Iglesias-Rodriguez M.D."/>
            <person name="Jenkins J."/>
            <person name="Jones B.M."/>
            <person name="Lawson T."/>
            <person name="Leese F."/>
            <person name="Lindquist E."/>
            <person name="Lobanov A."/>
            <person name="Lomsadze A."/>
            <person name="Malik S.B."/>
            <person name="Marsh M.E."/>
            <person name="Mackinder L."/>
            <person name="Mock T."/>
            <person name="Mueller-Roeber B."/>
            <person name="Pagarete A."/>
            <person name="Parker M."/>
            <person name="Probert I."/>
            <person name="Quesneville H."/>
            <person name="Raines C."/>
            <person name="Rensing S.A."/>
            <person name="Riano-Pachon D.M."/>
            <person name="Richier S."/>
            <person name="Rokitta S."/>
            <person name="Shiraiwa Y."/>
            <person name="Soanes D.M."/>
            <person name="van der Giezen M."/>
            <person name="Wahlund T.M."/>
            <person name="Williams B."/>
            <person name="Wilson W."/>
            <person name="Wolfe G."/>
            <person name="Wurch L.L."/>
        </authorList>
    </citation>
    <scope>NUCLEOTIDE SEQUENCE</scope>
</reference>
<proteinExistence type="predicted"/>
<keyword evidence="3" id="KW-1185">Reference proteome</keyword>
<dbReference type="AlphaFoldDB" id="A0A0D3KGE8"/>
<sequence length="192" mass="19527">MEKGASADPADGLAPLLALLGLSSVPDDPAAVTKAYKRALRKRPSAVHELRHAAEALKTAESRAAYLEAAAAPAEPGAPLAIGRWSLPISSCGAPSRANVPAYGSASARGRRPTMEDEVSVGAPICGAHMFALLCPIHRPTEPTEAARLAKAGAEVSSTGRCGGLAVSRAFGDAELKARPAHAPGHVSGTSR</sequence>
<protein>
    <recommendedName>
        <fullName evidence="1">PPM-type phosphatase domain-containing protein</fullName>
    </recommendedName>
</protein>
<dbReference type="PaxDb" id="2903-EOD34833"/>
<dbReference type="InterPro" id="IPR001932">
    <property type="entry name" value="PPM-type_phosphatase-like_dom"/>
</dbReference>
<name>A0A0D3KGE8_EMIH1</name>
<dbReference type="SUPFAM" id="SSF81606">
    <property type="entry name" value="PP2C-like"/>
    <property type="match status" value="1"/>
</dbReference>
<dbReference type="Pfam" id="PF00481">
    <property type="entry name" value="PP2C"/>
    <property type="match status" value="1"/>
</dbReference>
<dbReference type="Gene3D" id="3.60.40.10">
    <property type="entry name" value="PPM-type phosphatase domain"/>
    <property type="match status" value="1"/>
</dbReference>
<organism evidence="2 3">
    <name type="scientific">Emiliania huxleyi (strain CCMP1516)</name>
    <dbReference type="NCBI Taxonomy" id="280463"/>
    <lineage>
        <taxon>Eukaryota</taxon>
        <taxon>Haptista</taxon>
        <taxon>Haptophyta</taxon>
        <taxon>Prymnesiophyceae</taxon>
        <taxon>Isochrysidales</taxon>
        <taxon>Noelaerhabdaceae</taxon>
        <taxon>Emiliania</taxon>
    </lineage>
</organism>